<dbReference type="EMBL" id="JAYJLD010000133">
    <property type="protein sequence ID" value="MEB3104132.1"/>
    <property type="molecule type" value="Genomic_DNA"/>
</dbReference>
<gene>
    <name evidence="1" type="ORF">VF724_21225</name>
</gene>
<protein>
    <submittedName>
        <fullName evidence="1">Uncharacterized protein</fullName>
    </submittedName>
</protein>
<sequence length="100" mass="11954">DFIIHILLAFWITRSSLCTRQLRRFYEKRAYGKQTELTLFLREEGNHQVLPKEPKEKAIKLLQMIQALGKATFVRRWWGHRINSFMAHSLYHGARVVKTE</sequence>
<organism evidence="1 2">
    <name type="scientific">Ferviditalea candida</name>
    <dbReference type="NCBI Taxonomy" id="3108399"/>
    <lineage>
        <taxon>Bacteria</taxon>
        <taxon>Bacillati</taxon>
        <taxon>Bacillota</taxon>
        <taxon>Bacilli</taxon>
        <taxon>Bacillales</taxon>
        <taxon>Paenibacillaceae</taxon>
        <taxon>Ferviditalea</taxon>
    </lineage>
</organism>
<comment type="caution">
    <text evidence="1">The sequence shown here is derived from an EMBL/GenBank/DDBJ whole genome shotgun (WGS) entry which is preliminary data.</text>
</comment>
<name>A0ABU5ZQ34_9BACL</name>
<keyword evidence="2" id="KW-1185">Reference proteome</keyword>
<proteinExistence type="predicted"/>
<evidence type="ECO:0000313" key="2">
    <source>
        <dbReference type="Proteomes" id="UP001310386"/>
    </source>
</evidence>
<reference evidence="1" key="1">
    <citation type="submission" date="2023-12" db="EMBL/GenBank/DDBJ databases">
        <title>Fervidustalea candida gen. nov., sp. nov., a novel member of the family Paenibacillaceae isolated from a geothermal area.</title>
        <authorList>
            <person name="Li W.-J."/>
            <person name="Jiao J.-Y."/>
            <person name="Chen Y."/>
        </authorList>
    </citation>
    <scope>NUCLEOTIDE SEQUENCE</scope>
    <source>
        <strain evidence="1">SYSU GA230002</strain>
    </source>
</reference>
<accession>A0ABU5ZQ34</accession>
<feature type="non-terminal residue" evidence="1">
    <location>
        <position position="1"/>
    </location>
</feature>
<dbReference type="Proteomes" id="UP001310386">
    <property type="component" value="Unassembled WGS sequence"/>
</dbReference>
<evidence type="ECO:0000313" key="1">
    <source>
        <dbReference type="EMBL" id="MEB3104132.1"/>
    </source>
</evidence>
<dbReference type="RefSeq" id="WP_371756254.1">
    <property type="nucleotide sequence ID" value="NZ_JAYJLD010000133.1"/>
</dbReference>